<evidence type="ECO:0000313" key="1">
    <source>
        <dbReference type="EMBL" id="KAB0571260.1"/>
    </source>
</evidence>
<dbReference type="EMBL" id="VZPE01000004">
    <property type="protein sequence ID" value="KAB0571260.1"/>
    <property type="molecule type" value="Genomic_DNA"/>
</dbReference>
<comment type="caution">
    <text evidence="1">The sequence shown here is derived from an EMBL/GenBank/DDBJ whole genome shotgun (WGS) entry which is preliminary data.</text>
</comment>
<dbReference type="AlphaFoldDB" id="A0A643F277"/>
<protein>
    <submittedName>
        <fullName evidence="1">Uncharacterized protein</fullName>
    </submittedName>
</protein>
<gene>
    <name evidence="1" type="ORF">F7Q93_11080</name>
</gene>
<reference evidence="1" key="1">
    <citation type="submission" date="2019-09" db="EMBL/GenBank/DDBJ databases">
        <title>Draft genome sequences of 48 bacterial type strains from the CCUG.</title>
        <authorList>
            <person name="Tunovic T."/>
            <person name="Pineiro-Iglesias B."/>
            <person name="Unosson C."/>
            <person name="Inganas E."/>
            <person name="Ohlen M."/>
            <person name="Cardew S."/>
            <person name="Jensie-Markopoulos S."/>
            <person name="Salva-Serra F."/>
            <person name="Jaen-Luchoro D."/>
            <person name="Karlsson R."/>
            <person name="Svensson-Stadler L."/>
            <person name="Chun J."/>
            <person name="Moore E."/>
        </authorList>
    </citation>
    <scope>NUCLEOTIDE SEQUENCE</scope>
    <source>
        <strain evidence="1">CCUG 50899</strain>
    </source>
</reference>
<accession>A0A643F277</accession>
<dbReference type="RefSeq" id="WP_128094318.1">
    <property type="nucleotide sequence ID" value="NZ_JBHEEN010000004.1"/>
</dbReference>
<organism evidence="1">
    <name type="scientific">Brucella pituitosa</name>
    <dbReference type="NCBI Taxonomy" id="571256"/>
    <lineage>
        <taxon>Bacteria</taxon>
        <taxon>Pseudomonadati</taxon>
        <taxon>Pseudomonadota</taxon>
        <taxon>Alphaproteobacteria</taxon>
        <taxon>Hyphomicrobiales</taxon>
        <taxon>Brucellaceae</taxon>
        <taxon>Brucella/Ochrobactrum group</taxon>
        <taxon>Brucella</taxon>
    </lineage>
</organism>
<name>A0A643F277_9HYPH</name>
<sequence>MKTVTIEELLVWAFVHELPKGGGADGLDNIHSAWRQLEASSWGKVLGYAELMTLVDRDRPAPGTWVEQGAPHEDALEIGRAVADLAKYDVMFPEGWNPVGDWAEQGELTRDAVARAVERFSLRPAGKRGASIVSLVISTAILGRVPDYAAPEPKCEVFKRGGLHPSWFMQRQAVDAFGREYSVEIDGYNRRSHRPYRGAYQKFILTPDPLSDILGRIDYQIWAAALKVLESAVANTLTDHRMTFSTVSVTPWIEEKDMLGIQLFRAFQGANVYHPEKAY</sequence>
<proteinExistence type="predicted"/>